<dbReference type="VEuPathDB" id="VectorBase:RPRC004210"/>
<proteinExistence type="predicted"/>
<dbReference type="AlphaFoldDB" id="A0A4P6D926"/>
<feature type="region of interest" description="Disordered" evidence="1">
    <location>
        <begin position="96"/>
        <end position="155"/>
    </location>
</feature>
<evidence type="ECO:0000256" key="1">
    <source>
        <dbReference type="SAM" id="MobiDB-lite"/>
    </source>
</evidence>
<evidence type="ECO:0000313" key="2">
    <source>
        <dbReference type="EMBL" id="MOY45587.1"/>
    </source>
</evidence>
<sequence length="314" mass="35446">MPSVIVGKIMERLREAEVGRCTEEARPLGSSPKFAKIANNIINKIKTVKEVSVLSPDNRRWYQSQGDKSPEPSSKRIIIGPQSYTFSKDGHLIESPLSVSRKDMRSSNRSCTESAQDNDMGVNDDSIPEMSEELEEENESEEEEDERGGVVTHWDNEGVKVKSIESLVRHGSHNEASKSPQDSQEQLIQEYKNMAMLVSQMSGSETGIDIGTEENFCRLSPEERKCLVVSLIESALSTYHKRLRELDIRSHLKELLNGQLHQVTDLLDEVQSPSLVTLIKQVTSLLRHQESLRKELQMHEAQTSVGFRKKESLS</sequence>
<dbReference type="EMBL" id="GHKJ01000557">
    <property type="protein sequence ID" value="MOY45587.1"/>
    <property type="molecule type" value="Transcribed_RNA"/>
</dbReference>
<feature type="region of interest" description="Disordered" evidence="1">
    <location>
        <begin position="58"/>
        <end position="82"/>
    </location>
</feature>
<feature type="compositionally biased region" description="Polar residues" evidence="1">
    <location>
        <begin position="107"/>
        <end position="117"/>
    </location>
</feature>
<accession>A0A4P6D926</accession>
<protein>
    <submittedName>
        <fullName evidence="2">Uncharacterized protein</fullName>
    </submittedName>
</protein>
<name>A0A4P6D926_RHOPR</name>
<organism evidence="2">
    <name type="scientific">Rhodnius prolixus</name>
    <name type="common">Triatomid bug</name>
    <dbReference type="NCBI Taxonomy" id="13249"/>
    <lineage>
        <taxon>Eukaryota</taxon>
        <taxon>Metazoa</taxon>
        <taxon>Ecdysozoa</taxon>
        <taxon>Arthropoda</taxon>
        <taxon>Hexapoda</taxon>
        <taxon>Insecta</taxon>
        <taxon>Pterygota</taxon>
        <taxon>Neoptera</taxon>
        <taxon>Paraneoptera</taxon>
        <taxon>Hemiptera</taxon>
        <taxon>Heteroptera</taxon>
        <taxon>Panheteroptera</taxon>
        <taxon>Cimicomorpha</taxon>
        <taxon>Reduviidae</taxon>
        <taxon>Triatominae</taxon>
        <taxon>Rhodnius</taxon>
    </lineage>
</organism>
<reference evidence="2" key="1">
    <citation type="submission" date="2019-04" db="EMBL/GenBank/DDBJ databases">
        <title>Analysis of the testis transcriptome of the Chagas disease vector Rhodnius prolixus.</title>
        <authorList>
            <person name="Cesar J."/>
            <person name="Ribeiro J.M."/>
            <person name="Pereira M.H."/>
            <person name="Araujo R.N."/>
            <person name="Gontijo N.F."/>
            <person name="Pessoa G."/>
            <person name="Sant'Anna M.V."/>
            <person name="Sorgine M.H."/>
            <person name="Majerowicz D."/>
            <person name="Carvalho A.B."/>
            <person name="Braz G."/>
            <person name="Mesquita R."/>
            <person name="Lagerblad P.O."/>
            <person name="Koerich L.B."/>
        </authorList>
    </citation>
    <scope>NUCLEOTIDE SEQUENCE</scope>
</reference>
<feature type="compositionally biased region" description="Acidic residues" evidence="1">
    <location>
        <begin position="126"/>
        <end position="146"/>
    </location>
</feature>